<evidence type="ECO:0000313" key="3">
    <source>
        <dbReference type="Proteomes" id="UP000063953"/>
    </source>
</evidence>
<dbReference type="Pfam" id="PF03923">
    <property type="entry name" value="Lipoprotein_16"/>
    <property type="match status" value="1"/>
</dbReference>
<accession>A0A0K1XDA1</accession>
<gene>
    <name evidence="2" type="ORF">AKN88_04250</name>
</gene>
<reference evidence="2 3" key="1">
    <citation type="journal article" date="2015" name="Genome Announc.">
        <title>Genome Sequences of Oblitimonas alkaliphila gen. nov. sp. nov. (Proposed), a Novel Bacterium of the Pseudomonadaceae Family.</title>
        <authorList>
            <person name="Lauer A.C."/>
            <person name="Nicholson A.C."/>
            <person name="Humrighouse B.W."/>
            <person name="Emery B."/>
            <person name="Drobish A."/>
            <person name="Juieng P."/>
            <person name="Loparev V."/>
            <person name="McQuiston J.R."/>
        </authorList>
    </citation>
    <scope>NUCLEOTIDE SEQUENCE [LARGE SCALE GENOMIC DNA]</scope>
    <source>
        <strain evidence="2 3">E5571</strain>
    </source>
</reference>
<keyword evidence="1" id="KW-0732">Signal</keyword>
<feature type="signal peptide" evidence="1">
    <location>
        <begin position="1"/>
        <end position="17"/>
    </location>
</feature>
<evidence type="ECO:0008006" key="4">
    <source>
        <dbReference type="Google" id="ProtNLM"/>
    </source>
</evidence>
<dbReference type="AlphaFoldDB" id="A0A0K1XDA1"/>
<organism evidence="2 3">
    <name type="scientific">Thiopseudomonas alkaliphila</name>
    <dbReference type="NCBI Taxonomy" id="1697053"/>
    <lineage>
        <taxon>Bacteria</taxon>
        <taxon>Pseudomonadati</taxon>
        <taxon>Pseudomonadota</taxon>
        <taxon>Gammaproteobacteria</taxon>
        <taxon>Pseudomonadales</taxon>
        <taxon>Pseudomonadaceae</taxon>
        <taxon>Thiopseudomonas</taxon>
    </lineage>
</organism>
<dbReference type="EMBL" id="CP012365">
    <property type="protein sequence ID" value="AKX59234.1"/>
    <property type="molecule type" value="Genomic_DNA"/>
</dbReference>
<sequence length="192" mass="20479">MKKQVILAVMLSFALVGCGLSPQQITPAPRIQADFARVAQGQAVQVRVVDGRSTDVVGSRGGAYPNTSLIRVDGQRLLPRLQAETDVALRVQGFNPGVQVHQGAQLLLTLKELSYKVPASSGVGSKANVSATFQVDVENRGRRYSGRYAASMSQGFVTAPSAAANEKLLSEVLSDALQRVFKDQAVSRLLAE</sequence>
<name>A0A0K1XDA1_9GAMM</name>
<proteinExistence type="predicted"/>
<keyword evidence="3" id="KW-1185">Reference proteome</keyword>
<dbReference type="Proteomes" id="UP000063953">
    <property type="component" value="Chromosome"/>
</dbReference>
<protein>
    <recommendedName>
        <fullName evidence="4">Lipoprotein</fullName>
    </recommendedName>
</protein>
<feature type="chain" id="PRO_5005472215" description="Lipoprotein" evidence="1">
    <location>
        <begin position="18"/>
        <end position="192"/>
    </location>
</feature>
<dbReference type="STRING" id="1697053.AKN87_06245"/>
<evidence type="ECO:0000313" key="2">
    <source>
        <dbReference type="EMBL" id="AKX59234.1"/>
    </source>
</evidence>
<dbReference type="InterPro" id="IPR005619">
    <property type="entry name" value="Uncharacterised_YajG"/>
</dbReference>
<evidence type="ECO:0000256" key="1">
    <source>
        <dbReference type="SAM" id="SignalP"/>
    </source>
</evidence>
<dbReference type="PROSITE" id="PS51257">
    <property type="entry name" value="PROKAR_LIPOPROTEIN"/>
    <property type="match status" value="1"/>
</dbReference>
<dbReference type="RefSeq" id="WP_064496117.1">
    <property type="nucleotide sequence ID" value="NZ_CP012365.1"/>
</dbReference>